<dbReference type="EMBL" id="CP081495">
    <property type="protein sequence ID" value="UYW02254.1"/>
    <property type="molecule type" value="Genomic_DNA"/>
</dbReference>
<keyword evidence="3" id="KW-1185">Reference proteome</keyword>
<evidence type="ECO:0000313" key="2">
    <source>
        <dbReference type="EMBL" id="UYW02254.1"/>
    </source>
</evidence>
<reference evidence="2" key="1">
    <citation type="submission" date="2021-08" db="EMBL/GenBank/DDBJ databases">
        <title>Flavobacterium sp. strain CC-SYL302.</title>
        <authorList>
            <person name="Lin S.-Y."/>
            <person name="Lee T.-H."/>
            <person name="Young C.-C."/>
        </authorList>
    </citation>
    <scope>NUCLEOTIDE SEQUENCE</scope>
    <source>
        <strain evidence="2">CC-SYL302</strain>
    </source>
</reference>
<gene>
    <name evidence="2" type="ORF">K5I29_04965</name>
</gene>
<evidence type="ECO:0000259" key="1">
    <source>
        <dbReference type="Pfam" id="PF22036"/>
    </source>
</evidence>
<proteinExistence type="predicted"/>
<sequence>MMHSMLGKVTCLNYDNTAVHIKFDDQDHMYWKMVTDTTISFGREKISCQNLDDALLSISWKDNLDIPVNLVLNFETNNLIAIWTTDNVIHAVEGSFN</sequence>
<organism evidence="2 3">
    <name type="scientific">Flavobacterium agricola</name>
    <dbReference type="NCBI Taxonomy" id="2870839"/>
    <lineage>
        <taxon>Bacteria</taxon>
        <taxon>Pseudomonadati</taxon>
        <taxon>Bacteroidota</taxon>
        <taxon>Flavobacteriia</taxon>
        <taxon>Flavobacteriales</taxon>
        <taxon>Flavobacteriaceae</taxon>
        <taxon>Flavobacterium</taxon>
    </lineage>
</organism>
<dbReference type="InterPro" id="IPR053892">
    <property type="entry name" value="MoaF-like"/>
</dbReference>
<protein>
    <recommendedName>
        <fullName evidence="1">MoaF-like domain-containing protein</fullName>
    </recommendedName>
</protein>
<evidence type="ECO:0000313" key="3">
    <source>
        <dbReference type="Proteomes" id="UP001163328"/>
    </source>
</evidence>
<feature type="domain" description="MoaF-like" evidence="1">
    <location>
        <begin position="7"/>
        <end position="96"/>
    </location>
</feature>
<dbReference type="RefSeq" id="WP_264434759.1">
    <property type="nucleotide sequence ID" value="NZ_CP081495.1"/>
</dbReference>
<name>A0ABY6M113_9FLAO</name>
<dbReference type="Pfam" id="PF22036">
    <property type="entry name" value="MoaF_like"/>
    <property type="match status" value="1"/>
</dbReference>
<accession>A0ABY6M113</accession>
<dbReference type="Proteomes" id="UP001163328">
    <property type="component" value="Chromosome"/>
</dbReference>